<sequence length="53" mass="6332">MLLVYQIGVDILGFPIYVEHIYINEYVRQSSGRLYNGRREKRQALISQIVKQY</sequence>
<evidence type="ECO:0000313" key="1">
    <source>
        <dbReference type="EMBL" id="SNV01652.1"/>
    </source>
</evidence>
<dbReference type="AlphaFoldDB" id="A0AAX2GYI0"/>
<dbReference type="EMBL" id="LT906449">
    <property type="protein sequence ID" value="SNV01652.1"/>
    <property type="molecule type" value="Genomic_DNA"/>
</dbReference>
<proteinExistence type="predicted"/>
<gene>
    <name evidence="1" type="ORF">SAMEA44541418_00120</name>
</gene>
<protein>
    <submittedName>
        <fullName evidence="1">Uncharacterized protein</fullName>
    </submittedName>
</protein>
<organism evidence="1 2">
    <name type="scientific">Capnocytophaga haemolytica</name>
    <dbReference type="NCBI Taxonomy" id="45243"/>
    <lineage>
        <taxon>Bacteria</taxon>
        <taxon>Pseudomonadati</taxon>
        <taxon>Bacteroidota</taxon>
        <taxon>Flavobacteriia</taxon>
        <taxon>Flavobacteriales</taxon>
        <taxon>Flavobacteriaceae</taxon>
        <taxon>Capnocytophaga</taxon>
    </lineage>
</organism>
<evidence type="ECO:0000313" key="2">
    <source>
        <dbReference type="Proteomes" id="UP000215539"/>
    </source>
</evidence>
<accession>A0AAX2GYI0</accession>
<name>A0AAX2GYI0_9FLAO</name>
<reference evidence="1 2" key="1">
    <citation type="submission" date="2017-06" db="EMBL/GenBank/DDBJ databases">
        <authorList>
            <consortium name="Pathogen Informatics"/>
        </authorList>
    </citation>
    <scope>NUCLEOTIDE SEQUENCE [LARGE SCALE GENOMIC DNA]</scope>
    <source>
        <strain evidence="1 2">NCTC12947</strain>
    </source>
</reference>
<dbReference type="Proteomes" id="UP000215539">
    <property type="component" value="Chromosome 1"/>
</dbReference>